<reference evidence="2" key="1">
    <citation type="submission" date="2022-11" db="UniProtKB">
        <authorList>
            <consortium name="WormBaseParasite"/>
        </authorList>
    </citation>
    <scope>IDENTIFICATION</scope>
</reference>
<dbReference type="WBParaSite" id="ES5_v2.g12468.t1">
    <property type="protein sequence ID" value="ES5_v2.g12468.t1"/>
    <property type="gene ID" value="ES5_v2.g12468"/>
</dbReference>
<protein>
    <submittedName>
        <fullName evidence="2">Phospholipid-transporting ATPase</fullName>
    </submittedName>
</protein>
<accession>A0AC34F5L8</accession>
<evidence type="ECO:0000313" key="2">
    <source>
        <dbReference type="WBParaSite" id="ES5_v2.g12468.t1"/>
    </source>
</evidence>
<sequence length="1018" mass="116910">MPYKEHVLLLENMEKKHDNNDRWIRRYFWNDPIQSPRTIILGESCEGDFAKNIVRNQKYNIFSFIPYVLFEQFKFFLNFFFLCIAISQFIEALRIGSLIAYWGPLGFVLSVTLIREGYEDFLRFLRDRKVNQQEYKQLLSTGYQTVLSKDIQVGDIILLHKNQRIPADVILLRTSEPSGGCFIRTDQLDGETDWKLRLAIPALQELHKDKEIFDAKCEIYAEAPHKDIYNFIGTCRSNYENRYIEYSLSVENILWATTTLTAGTAIGLVIYTGKETRSEMNCSSPQCKVGLLDLEINQLTKYLFLLLLVATIALESMKGYTTSWPRDTMRFALLLSYVIPISLRVNLEMAKLYYSYTISHDKQTKNMKVRTSSIPEELGRISFLLTDKTGTLTKNEMQFRKLHIGSISINNDSFDFVNEILKAYSPNSNIKNPIHSRIYYAVEALALCHNVTPIKENDSINYQASSPDEIALVEWTQEVGITLISRDFDSMSLKFNNQDVIHDYRILHLFPFTSERKRMGIIVQNVKTNEIMFICKGADTVMSKMVSYNDWLDEECSNMAREGLRTLVVAKKHLTQDQYSNFYQKYHQAKMSTHERNQLVEDAIESLEENLQLLCATGVEDQLQNDVRASIESLIQAGIKICMLTGDKLETAICIAQSCGLIKKTSQIFVMSSVERDEDIIEQLTDIKEKMTIMDSVFILPGNCFDQCFEYAENVLADLFEESKSVICCRCSPEQKAKIVTMIKKHKPKARVAAIGDGGNDVAMIQKAHVGIGIEAKEGKQASLAADFAIDEFSHICPLLMYHGRYAYKQTCILAQFVMYRGIILSVLQVIFCHLNQFITLAVFDSLLMMAYTSIYTPLAVFSIVTDRDMPEKAALTYSELYKGLVRGRALTLKTFLIWLLMSIYQGGALYYGYLIFQDYDYLHFQTAVYSALILTQLLVVIAVFRSFRWALIASEIQCLASYIISLFVLKDIFDRDYILSWRFPSVTLSLTLIAIFPVFVVKFLRYRYLPPSSAKVK</sequence>
<dbReference type="Proteomes" id="UP000887579">
    <property type="component" value="Unplaced"/>
</dbReference>
<name>A0AC34F5L8_9BILA</name>
<organism evidence="1 2">
    <name type="scientific">Panagrolaimus sp. ES5</name>
    <dbReference type="NCBI Taxonomy" id="591445"/>
    <lineage>
        <taxon>Eukaryota</taxon>
        <taxon>Metazoa</taxon>
        <taxon>Ecdysozoa</taxon>
        <taxon>Nematoda</taxon>
        <taxon>Chromadorea</taxon>
        <taxon>Rhabditida</taxon>
        <taxon>Tylenchina</taxon>
        <taxon>Panagrolaimomorpha</taxon>
        <taxon>Panagrolaimoidea</taxon>
        <taxon>Panagrolaimidae</taxon>
        <taxon>Panagrolaimus</taxon>
    </lineage>
</organism>
<evidence type="ECO:0000313" key="1">
    <source>
        <dbReference type="Proteomes" id="UP000887579"/>
    </source>
</evidence>
<proteinExistence type="predicted"/>